<keyword evidence="5" id="KW-1133">Transmembrane helix</keyword>
<evidence type="ECO:0000256" key="4">
    <source>
        <dbReference type="SAM" id="MobiDB-lite"/>
    </source>
</evidence>
<evidence type="ECO:0000313" key="8">
    <source>
        <dbReference type="Proteomes" id="UP001469089"/>
    </source>
</evidence>
<evidence type="ECO:0000256" key="5">
    <source>
        <dbReference type="SAM" id="Phobius"/>
    </source>
</evidence>
<keyword evidence="8" id="KW-1185">Reference proteome</keyword>
<evidence type="ECO:0000259" key="6">
    <source>
        <dbReference type="SMART" id="SM00990"/>
    </source>
</evidence>
<name>A0ABV1LWC0_9BURK</name>
<evidence type="ECO:0000256" key="3">
    <source>
        <dbReference type="ARBA" id="ARBA00022801"/>
    </source>
</evidence>
<reference evidence="7 8" key="1">
    <citation type="journal article" date="2024" name="Chem. Sci.">
        <title>Discovery of a lagriamide polyketide by integrated genome mining, isotopic labeling, and untargeted metabolomics.</title>
        <authorList>
            <person name="Fergusson C.H."/>
            <person name="Saulog J."/>
            <person name="Paulo B.S."/>
            <person name="Wilson D.M."/>
            <person name="Liu D.Y."/>
            <person name="Morehouse N.J."/>
            <person name="Waterworth S."/>
            <person name="Barkei J."/>
            <person name="Gray C.A."/>
            <person name="Kwan J.C."/>
            <person name="Eustaquio A.S."/>
            <person name="Linington R.G."/>
        </authorList>
    </citation>
    <scope>NUCLEOTIDE SEQUENCE [LARGE SCALE GENOMIC DNA]</scope>
    <source>
        <strain evidence="7 8">RL17-338-BIF-B</strain>
    </source>
</reference>
<feature type="compositionally biased region" description="Basic and acidic residues" evidence="4">
    <location>
        <begin position="222"/>
        <end position="231"/>
    </location>
</feature>
<comment type="cofactor">
    <cofactor evidence="1">
        <name>Mg(2+)</name>
        <dbReference type="ChEBI" id="CHEBI:18420"/>
    </cofactor>
</comment>
<sequence>MSGALQPAGNCETIRERVPEYALLPPGTKGYLQEKIEKALKTPKVIPVKLRDGSIIYRMMLQAAMAAPMIVDEVVGAQWLWEYKAEVSFDMEGALATVGDFAPIPFLSDDKPHGTERRRSLNPLPPGFRKGSLRRPDVILVKSPAILWPGRGHIDREGGAHVDNLLRLVEVKFPGDEMGVGQEEAYRLIAGDFKNRMTVIDVSDCNGDLKKVPVPAPIPAPKTEDEKERGRAPVRTLRPIPQPVYFEDWLLKKLQDAEHAVAPVWDAFERGVSHLSAETKAFLHQHAPWMFTAGHWVAQKASDTWQYVNEEGAVIYAYTAAQLKAIWHRIVQWTDLTWRVLKQIDWAQVALTTIKYVGEAVLAVVTVVVAAVVIVLLLPEELLAGLAALVAMITAATAEGLASLAAALGITAAAQAA</sequence>
<dbReference type="EMBL" id="JAOALG010000002">
    <property type="protein sequence ID" value="MEQ5843634.1"/>
    <property type="molecule type" value="Genomic_DNA"/>
</dbReference>
<feature type="transmembrane region" description="Helical" evidence="5">
    <location>
        <begin position="386"/>
        <end position="414"/>
    </location>
</feature>
<protein>
    <submittedName>
        <fullName evidence="7">VRR-NUC domain-containing protein</fullName>
    </submittedName>
</protein>
<keyword evidence="5" id="KW-0812">Transmembrane</keyword>
<feature type="domain" description="VRR-NUC" evidence="6">
    <location>
        <begin position="96"/>
        <end position="204"/>
    </location>
</feature>
<keyword evidence="3" id="KW-0378">Hydrolase</keyword>
<evidence type="ECO:0000256" key="2">
    <source>
        <dbReference type="ARBA" id="ARBA00022722"/>
    </source>
</evidence>
<gene>
    <name evidence="7" type="ORF">N0A02_29680</name>
</gene>
<evidence type="ECO:0000313" key="7">
    <source>
        <dbReference type="EMBL" id="MEQ5843634.1"/>
    </source>
</evidence>
<keyword evidence="2" id="KW-0540">Nuclease</keyword>
<dbReference type="Proteomes" id="UP001469089">
    <property type="component" value="Unassembled WGS sequence"/>
</dbReference>
<proteinExistence type="predicted"/>
<dbReference type="SMART" id="SM00990">
    <property type="entry name" value="VRR_NUC"/>
    <property type="match status" value="1"/>
</dbReference>
<feature type="transmembrane region" description="Helical" evidence="5">
    <location>
        <begin position="360"/>
        <end position="379"/>
    </location>
</feature>
<keyword evidence="5" id="KW-0472">Membrane</keyword>
<accession>A0ABV1LWC0</accession>
<feature type="region of interest" description="Disordered" evidence="4">
    <location>
        <begin position="213"/>
        <end position="232"/>
    </location>
</feature>
<comment type="caution">
    <text evidence="7">The sequence shown here is derived from an EMBL/GenBank/DDBJ whole genome shotgun (WGS) entry which is preliminary data.</text>
</comment>
<organism evidence="7 8">
    <name type="scientific">Paraburkholderia acidicola</name>
    <dbReference type="NCBI Taxonomy" id="1912599"/>
    <lineage>
        <taxon>Bacteria</taxon>
        <taxon>Pseudomonadati</taxon>
        <taxon>Pseudomonadota</taxon>
        <taxon>Betaproteobacteria</taxon>
        <taxon>Burkholderiales</taxon>
        <taxon>Burkholderiaceae</taxon>
        <taxon>Paraburkholderia</taxon>
    </lineage>
</organism>
<dbReference type="RefSeq" id="WP_349545255.1">
    <property type="nucleotide sequence ID" value="NZ_JAOALG010000002.1"/>
</dbReference>
<dbReference type="InterPro" id="IPR014883">
    <property type="entry name" value="VRR_NUC"/>
</dbReference>
<evidence type="ECO:0000256" key="1">
    <source>
        <dbReference type="ARBA" id="ARBA00001946"/>
    </source>
</evidence>